<dbReference type="EMBL" id="FRAP01000011">
    <property type="protein sequence ID" value="SHK75361.1"/>
    <property type="molecule type" value="Genomic_DNA"/>
</dbReference>
<dbReference type="Pfam" id="PF02800">
    <property type="entry name" value="Gp_dh_C"/>
    <property type="match status" value="1"/>
</dbReference>
<dbReference type="Proteomes" id="UP000184363">
    <property type="component" value="Unassembled WGS sequence"/>
</dbReference>
<reference evidence="10 11" key="1">
    <citation type="submission" date="2016-11" db="EMBL/GenBank/DDBJ databases">
        <authorList>
            <person name="Jaros S."/>
            <person name="Januszkiewicz K."/>
            <person name="Wedrychowicz H."/>
        </authorList>
    </citation>
    <scope>NUCLEOTIDE SEQUENCE [LARGE SCALE GENOMIC DNA]</scope>
    <source>
        <strain evidence="10 11">DSM 43832</strain>
    </source>
</reference>
<dbReference type="InterPro" id="IPR020829">
    <property type="entry name" value="GlycerAld_3-P_DH_cat"/>
</dbReference>
<dbReference type="RefSeq" id="WP_073457849.1">
    <property type="nucleotide sequence ID" value="NZ_CALGVN010000059.1"/>
</dbReference>
<dbReference type="FunFam" id="3.40.50.720:FF:000001">
    <property type="entry name" value="Glyceraldehyde-3-phosphate dehydrogenase"/>
    <property type="match status" value="1"/>
</dbReference>
<dbReference type="InterPro" id="IPR006424">
    <property type="entry name" value="Glyceraldehyde-3-P_DH_1"/>
</dbReference>
<dbReference type="Gene3D" id="3.40.50.720">
    <property type="entry name" value="NAD(P)-binding Rossmann-like Domain"/>
    <property type="match status" value="1"/>
</dbReference>
<evidence type="ECO:0000256" key="7">
    <source>
        <dbReference type="PIRSR" id="PIRSR000149-4"/>
    </source>
</evidence>
<dbReference type="FunFam" id="3.30.360.10:FF:000002">
    <property type="entry name" value="Glyceraldehyde-3-phosphate dehydrogenase"/>
    <property type="match status" value="1"/>
</dbReference>
<proteinExistence type="inferred from homology"/>
<accession>A0A1M6V1U3</accession>
<feature type="binding site" evidence="6">
    <location>
        <begin position="12"/>
        <end position="13"/>
    </location>
    <ligand>
        <name>NAD(+)</name>
        <dbReference type="ChEBI" id="CHEBI:57540"/>
    </ligand>
</feature>
<dbReference type="SMART" id="SM00846">
    <property type="entry name" value="Gp_dh_N"/>
    <property type="match status" value="1"/>
</dbReference>
<feature type="domain" description="Glyceraldehyde 3-phosphate dehydrogenase NAD(P) binding" evidence="9">
    <location>
        <begin position="3"/>
        <end position="154"/>
    </location>
</feature>
<feature type="active site" description="Nucleophile" evidence="4">
    <location>
        <position position="154"/>
    </location>
</feature>
<dbReference type="OrthoDB" id="9803304at2"/>
<comment type="subcellular location">
    <subcellularLocation>
        <location evidence="1">Cytoplasm</location>
    </subcellularLocation>
</comment>
<dbReference type="GO" id="GO:0006006">
    <property type="term" value="P:glucose metabolic process"/>
    <property type="evidence" value="ECO:0007669"/>
    <property type="project" value="InterPro"/>
</dbReference>
<dbReference type="CDD" id="cd05214">
    <property type="entry name" value="GAPDH_I_N"/>
    <property type="match status" value="1"/>
</dbReference>
<dbReference type="PRINTS" id="PR00078">
    <property type="entry name" value="G3PDHDRGNASE"/>
</dbReference>
<dbReference type="AlphaFoldDB" id="A0A1M6V1U3"/>
<feature type="binding site" evidence="5">
    <location>
        <begin position="212"/>
        <end position="213"/>
    </location>
    <ligand>
        <name>D-glyceraldehyde 3-phosphate</name>
        <dbReference type="ChEBI" id="CHEBI:59776"/>
    </ligand>
</feature>
<dbReference type="InterPro" id="IPR020831">
    <property type="entry name" value="GlycerAld/Erythrose_P_DH"/>
</dbReference>
<feature type="site" description="Activates thiol group during catalysis" evidence="7">
    <location>
        <position position="181"/>
    </location>
</feature>
<dbReference type="InterPro" id="IPR036291">
    <property type="entry name" value="NAD(P)-bd_dom_sf"/>
</dbReference>
<keyword evidence="11" id="KW-1185">Reference proteome</keyword>
<dbReference type="GO" id="GO:0004365">
    <property type="term" value="F:glyceraldehyde-3-phosphate dehydrogenase (NAD+) (phosphorylating) activity"/>
    <property type="evidence" value="ECO:0007669"/>
    <property type="project" value="UniProtKB-ARBA"/>
</dbReference>
<dbReference type="GO" id="GO:0005737">
    <property type="term" value="C:cytoplasm"/>
    <property type="evidence" value="ECO:0007669"/>
    <property type="project" value="UniProtKB-SubCell"/>
</dbReference>
<protein>
    <submittedName>
        <fullName evidence="10">Glyceraldehyde 3-phosphate dehydrogenase</fullName>
    </submittedName>
</protein>
<keyword evidence="3" id="KW-0560">Oxidoreductase</keyword>
<feature type="binding site" evidence="5">
    <location>
        <begin position="153"/>
        <end position="155"/>
    </location>
    <ligand>
        <name>D-glyceraldehyde 3-phosphate</name>
        <dbReference type="ChEBI" id="CHEBI:59776"/>
    </ligand>
</feature>
<dbReference type="STRING" id="1848.SAMN05443637_111143"/>
<evidence type="ECO:0000256" key="8">
    <source>
        <dbReference type="RuleBase" id="RU000397"/>
    </source>
</evidence>
<dbReference type="Gene3D" id="3.30.360.10">
    <property type="entry name" value="Dihydrodipicolinate Reductase, domain 2"/>
    <property type="match status" value="1"/>
</dbReference>
<dbReference type="Pfam" id="PF00044">
    <property type="entry name" value="Gp_dh_N"/>
    <property type="match status" value="1"/>
</dbReference>
<keyword evidence="6" id="KW-0520">NAD</keyword>
<organism evidence="10 11">
    <name type="scientific">Pseudonocardia thermophila</name>
    <dbReference type="NCBI Taxonomy" id="1848"/>
    <lineage>
        <taxon>Bacteria</taxon>
        <taxon>Bacillati</taxon>
        <taxon>Actinomycetota</taxon>
        <taxon>Actinomycetes</taxon>
        <taxon>Pseudonocardiales</taxon>
        <taxon>Pseudonocardiaceae</taxon>
        <taxon>Pseudonocardia</taxon>
    </lineage>
</organism>
<evidence type="ECO:0000259" key="9">
    <source>
        <dbReference type="SMART" id="SM00846"/>
    </source>
</evidence>
<dbReference type="PIRSF" id="PIRSF000149">
    <property type="entry name" value="GAP_DH"/>
    <property type="match status" value="1"/>
</dbReference>
<dbReference type="SUPFAM" id="SSF55347">
    <property type="entry name" value="Glyceraldehyde-3-phosphate dehydrogenase-like, C-terminal domain"/>
    <property type="match status" value="1"/>
</dbReference>
<evidence type="ECO:0000256" key="6">
    <source>
        <dbReference type="PIRSR" id="PIRSR000149-3"/>
    </source>
</evidence>
<evidence type="ECO:0000256" key="1">
    <source>
        <dbReference type="ARBA" id="ARBA00004496"/>
    </source>
</evidence>
<dbReference type="SUPFAM" id="SSF51735">
    <property type="entry name" value="NAD(P)-binding Rossmann-fold domains"/>
    <property type="match status" value="1"/>
</dbReference>
<feature type="binding site" evidence="5">
    <location>
        <position position="184"/>
    </location>
    <ligand>
        <name>D-glyceraldehyde 3-phosphate</name>
        <dbReference type="ChEBI" id="CHEBI:59776"/>
    </ligand>
</feature>
<gene>
    <name evidence="10" type="ORF">SAMN05443637_111143</name>
</gene>
<dbReference type="InterPro" id="IPR020828">
    <property type="entry name" value="GlycerAld_3-P_DH_NAD(P)-bd"/>
</dbReference>
<feature type="binding site" evidence="6">
    <location>
        <position position="316"/>
    </location>
    <ligand>
        <name>NAD(+)</name>
        <dbReference type="ChEBI" id="CHEBI:57540"/>
    </ligand>
</feature>
<dbReference type="CDD" id="cd18126">
    <property type="entry name" value="GAPDH_I_C"/>
    <property type="match status" value="1"/>
</dbReference>
<dbReference type="GO" id="GO:0051287">
    <property type="term" value="F:NAD binding"/>
    <property type="evidence" value="ECO:0007669"/>
    <property type="project" value="InterPro"/>
</dbReference>
<evidence type="ECO:0000313" key="10">
    <source>
        <dbReference type="EMBL" id="SHK75361.1"/>
    </source>
</evidence>
<dbReference type="GO" id="GO:0050661">
    <property type="term" value="F:NADP binding"/>
    <property type="evidence" value="ECO:0007669"/>
    <property type="project" value="InterPro"/>
</dbReference>
<evidence type="ECO:0000313" key="11">
    <source>
        <dbReference type="Proteomes" id="UP000184363"/>
    </source>
</evidence>
<evidence type="ECO:0000256" key="3">
    <source>
        <dbReference type="ARBA" id="ARBA00023002"/>
    </source>
</evidence>
<dbReference type="NCBIfam" id="TIGR01534">
    <property type="entry name" value="GAPDH-I"/>
    <property type="match status" value="1"/>
</dbReference>
<dbReference type="PANTHER" id="PTHR43148">
    <property type="entry name" value="GLYCERALDEHYDE-3-PHOSPHATE DEHYDROGENASE 2"/>
    <property type="match status" value="1"/>
</dbReference>
<evidence type="ECO:0000256" key="4">
    <source>
        <dbReference type="PIRSR" id="PIRSR000149-1"/>
    </source>
</evidence>
<evidence type="ECO:0000256" key="5">
    <source>
        <dbReference type="PIRSR" id="PIRSR000149-2"/>
    </source>
</evidence>
<feature type="binding site" evidence="6">
    <location>
        <position position="36"/>
    </location>
    <ligand>
        <name>NAD(+)</name>
        <dbReference type="ChEBI" id="CHEBI:57540"/>
    </ligand>
</feature>
<feature type="binding site" evidence="5">
    <location>
        <position position="235"/>
    </location>
    <ligand>
        <name>D-glyceraldehyde 3-phosphate</name>
        <dbReference type="ChEBI" id="CHEBI:59776"/>
    </ligand>
</feature>
<name>A0A1M6V1U3_PSETH</name>
<evidence type="ECO:0000256" key="2">
    <source>
        <dbReference type="ARBA" id="ARBA00007406"/>
    </source>
</evidence>
<sequence>MRVRVGLNGMGRIGRDVLRIATDRPERSFDVVAVNDVMEPATVAHLLRHDSTYGQWARRVELAGDFLAIDDHPIRVLREPDPAALPWRELGVDVVVEATGRFRTRESAAAHLAAGARKVVLTAPGADVDVTVVMGINETDYDALRHDVVSNASCTTNCAAPMAQVLDNAFGIEEGLLTTVHSYTADQNLLDGPHHDLRRARSAAVNVIPTTTGAARAVGLVLPELAGRLDGVAVRVPVVDASLVDLTVRLREPATAAQVNSAFRAAAERSLKGILRCTDEPVVSHDVLGETASCLVDTGLTRVVGRSVKVFGWYDNEWGYANRTVDLTDLVVRLLPG</sequence>
<feature type="binding site" evidence="6">
    <location>
        <position position="122"/>
    </location>
    <ligand>
        <name>NAD(+)</name>
        <dbReference type="ChEBI" id="CHEBI:57540"/>
    </ligand>
</feature>
<comment type="similarity">
    <text evidence="2 8">Belongs to the glyceraldehyde-3-phosphate dehydrogenase family.</text>
</comment>
<keyword evidence="6" id="KW-0547">Nucleotide-binding</keyword>